<comment type="caution">
    <text evidence="1">The sequence shown here is derived from an EMBL/GenBank/DDBJ whole genome shotgun (WGS) entry which is preliminary data.</text>
</comment>
<evidence type="ECO:0008006" key="3">
    <source>
        <dbReference type="Google" id="ProtNLM"/>
    </source>
</evidence>
<dbReference type="AlphaFoldDB" id="A0A2P5E8H9"/>
<proteinExistence type="predicted"/>
<dbReference type="InParanoid" id="A0A2P5E8H9"/>
<dbReference type="GO" id="GO:0010020">
    <property type="term" value="P:chloroplast fission"/>
    <property type="evidence" value="ECO:0007669"/>
    <property type="project" value="InterPro"/>
</dbReference>
<evidence type="ECO:0000313" key="2">
    <source>
        <dbReference type="Proteomes" id="UP000237000"/>
    </source>
</evidence>
<dbReference type="OrthoDB" id="1892915at2759"/>
<accession>A0A2P5E8H9</accession>
<name>A0A2P5E8H9_TREOI</name>
<sequence>MELNNKELKCLIERAWALHGRLNYEIDESIKFCRFCSEHGRFCDVADQTPFEERERLIVIRDSLKQVENILLFLQKLESWQLKERHEALTRLEESRLALTDLVRRYQGKAPDVLRELNACFGNNMIQDCDDIVGQNLKDGDEPNLDNKWWNLRWPKAFGIALKFLVFSASMSYMVRYNNHTTRQLYIISRKKEQMRDSLLNVYHGMG</sequence>
<organism evidence="1 2">
    <name type="scientific">Trema orientale</name>
    <name type="common">Charcoal tree</name>
    <name type="synonym">Celtis orientalis</name>
    <dbReference type="NCBI Taxonomy" id="63057"/>
    <lineage>
        <taxon>Eukaryota</taxon>
        <taxon>Viridiplantae</taxon>
        <taxon>Streptophyta</taxon>
        <taxon>Embryophyta</taxon>
        <taxon>Tracheophyta</taxon>
        <taxon>Spermatophyta</taxon>
        <taxon>Magnoliopsida</taxon>
        <taxon>eudicotyledons</taxon>
        <taxon>Gunneridae</taxon>
        <taxon>Pentapetalae</taxon>
        <taxon>rosids</taxon>
        <taxon>fabids</taxon>
        <taxon>Rosales</taxon>
        <taxon>Cannabaceae</taxon>
        <taxon>Trema</taxon>
    </lineage>
</organism>
<gene>
    <name evidence="1" type="ORF">TorRG33x02_223520</name>
</gene>
<reference evidence="2" key="1">
    <citation type="submission" date="2016-06" db="EMBL/GenBank/DDBJ databases">
        <title>Parallel loss of symbiosis genes in relatives of nitrogen-fixing non-legume Parasponia.</title>
        <authorList>
            <person name="Van Velzen R."/>
            <person name="Holmer R."/>
            <person name="Bu F."/>
            <person name="Rutten L."/>
            <person name="Van Zeijl A."/>
            <person name="Liu W."/>
            <person name="Santuari L."/>
            <person name="Cao Q."/>
            <person name="Sharma T."/>
            <person name="Shen D."/>
            <person name="Roswanjaya Y."/>
            <person name="Wardhani T."/>
            <person name="Kalhor M.S."/>
            <person name="Jansen J."/>
            <person name="Van den Hoogen J."/>
            <person name="Gungor B."/>
            <person name="Hartog M."/>
            <person name="Hontelez J."/>
            <person name="Verver J."/>
            <person name="Yang W.-C."/>
            <person name="Schijlen E."/>
            <person name="Repin R."/>
            <person name="Schilthuizen M."/>
            <person name="Schranz E."/>
            <person name="Heidstra R."/>
            <person name="Miyata K."/>
            <person name="Fedorova E."/>
            <person name="Kohlen W."/>
            <person name="Bisseling T."/>
            <person name="Smit S."/>
            <person name="Geurts R."/>
        </authorList>
    </citation>
    <scope>NUCLEOTIDE SEQUENCE [LARGE SCALE GENOMIC DNA]</scope>
    <source>
        <strain evidence="2">cv. RG33-2</strain>
    </source>
</reference>
<dbReference type="PANTHER" id="PTHR33600:SF5">
    <property type="entry name" value="PLASTID DIVISION PROTEIN PDV1"/>
    <property type="match status" value="1"/>
</dbReference>
<protein>
    <recommendedName>
        <fullName evidence="3">Plastid division protein PDV</fullName>
    </recommendedName>
</protein>
<keyword evidence="2" id="KW-1185">Reference proteome</keyword>
<evidence type="ECO:0000313" key="1">
    <source>
        <dbReference type="EMBL" id="PON81836.1"/>
    </source>
</evidence>
<dbReference type="PANTHER" id="PTHR33600">
    <property type="entry name" value="PLASTID DIVISION PROTEIN PDV2"/>
    <property type="match status" value="1"/>
</dbReference>
<dbReference type="EMBL" id="JXTC01000207">
    <property type="protein sequence ID" value="PON81836.1"/>
    <property type="molecule type" value="Genomic_DNA"/>
</dbReference>
<dbReference type="InterPro" id="IPR038939">
    <property type="entry name" value="PDV1/PDV2"/>
</dbReference>
<dbReference type="Proteomes" id="UP000237000">
    <property type="component" value="Unassembled WGS sequence"/>
</dbReference>